<proteinExistence type="predicted"/>
<feature type="region of interest" description="Disordered" evidence="1">
    <location>
        <begin position="624"/>
        <end position="684"/>
    </location>
</feature>
<dbReference type="InParanoid" id="A0A067PCQ5"/>
<reference evidence="3" key="1">
    <citation type="journal article" date="2014" name="Proc. Natl. Acad. Sci. U.S.A.">
        <title>Extensive sampling of basidiomycete genomes demonstrates inadequacy of the white-rot/brown-rot paradigm for wood decay fungi.</title>
        <authorList>
            <person name="Riley R."/>
            <person name="Salamov A.A."/>
            <person name="Brown D.W."/>
            <person name="Nagy L.G."/>
            <person name="Floudas D."/>
            <person name="Held B.W."/>
            <person name="Levasseur A."/>
            <person name="Lombard V."/>
            <person name="Morin E."/>
            <person name="Otillar R."/>
            <person name="Lindquist E.A."/>
            <person name="Sun H."/>
            <person name="LaButti K.M."/>
            <person name="Schmutz J."/>
            <person name="Jabbour D."/>
            <person name="Luo H."/>
            <person name="Baker S.E."/>
            <person name="Pisabarro A.G."/>
            <person name="Walton J.D."/>
            <person name="Blanchette R.A."/>
            <person name="Henrissat B."/>
            <person name="Martin F."/>
            <person name="Cullen D."/>
            <person name="Hibbett D.S."/>
            <person name="Grigoriev I.V."/>
        </authorList>
    </citation>
    <scope>NUCLEOTIDE SEQUENCE [LARGE SCALE GENOMIC DNA]</scope>
    <source>
        <strain evidence="3">MUCL 33604</strain>
    </source>
</reference>
<name>A0A067PCQ5_9AGAM</name>
<dbReference type="OrthoDB" id="3032681at2759"/>
<feature type="region of interest" description="Disordered" evidence="1">
    <location>
        <begin position="579"/>
        <end position="610"/>
    </location>
</feature>
<feature type="compositionally biased region" description="Low complexity" evidence="1">
    <location>
        <begin position="579"/>
        <end position="595"/>
    </location>
</feature>
<evidence type="ECO:0000256" key="1">
    <source>
        <dbReference type="SAM" id="MobiDB-lite"/>
    </source>
</evidence>
<dbReference type="Proteomes" id="UP000027265">
    <property type="component" value="Unassembled WGS sequence"/>
</dbReference>
<evidence type="ECO:0000313" key="2">
    <source>
        <dbReference type="EMBL" id="KDQ52529.1"/>
    </source>
</evidence>
<accession>A0A067PCQ5</accession>
<protein>
    <submittedName>
        <fullName evidence="2">Uncharacterized protein</fullName>
    </submittedName>
</protein>
<gene>
    <name evidence="2" type="ORF">JAAARDRAFT_50215</name>
</gene>
<evidence type="ECO:0000313" key="3">
    <source>
        <dbReference type="Proteomes" id="UP000027265"/>
    </source>
</evidence>
<dbReference type="AlphaFoldDB" id="A0A067PCQ5"/>
<dbReference type="EMBL" id="KL197739">
    <property type="protein sequence ID" value="KDQ52529.1"/>
    <property type="molecule type" value="Genomic_DNA"/>
</dbReference>
<organism evidence="2 3">
    <name type="scientific">Jaapia argillacea MUCL 33604</name>
    <dbReference type="NCBI Taxonomy" id="933084"/>
    <lineage>
        <taxon>Eukaryota</taxon>
        <taxon>Fungi</taxon>
        <taxon>Dikarya</taxon>
        <taxon>Basidiomycota</taxon>
        <taxon>Agaricomycotina</taxon>
        <taxon>Agaricomycetes</taxon>
        <taxon>Agaricomycetidae</taxon>
        <taxon>Jaapiales</taxon>
        <taxon>Jaapiaceae</taxon>
        <taxon>Jaapia</taxon>
    </lineage>
</organism>
<sequence length="684" mass="75188">MDDPEACETVACLQTLESLKQYGVYDECIRWIKELVELTWGRKASDGIEAIPPVYELGLKRNDRSQKNFPPDNHDGSYSLAATVGKGQGQGPTMPATQVNTEAANKQIGRINTALSELIHLIFPCCISKLEYDLSQFVAENNNVPSFGKYLSNATGVQLNISSTFDILSTDDIEEGDLAKSIGEVQGTFHPDTSDHAALWTGLLLMFRLPPGSDPGIFCLAQHGLYMRVISQESTIDGEIVVVFILFKGVAVHCGFPPAVLRAIIAELLKTAGLDIIKTNYNRTLPYNRFAFVMYPGHNPNSRSTSQLIAPPLRFGNGGAGEHILPGQLNFAEHGHRVFPCALSRANYLGREAAFAFWNLLQVSQLKLAVPFSDILASILYQDEDGKLKSVEPLKWDTLVTLKRRSVVWGTGFGMSTGATALGFTLPKQTEIGFKDYFAVVQKMYLAFLCLSESGAVVEEDEVLQVEKVVERTYHSSKVKWCVKFQGEDEARMIEEGGWMFQDQNKQQIFDFFVQHSTQSIPLVATTTIDSPPPTPRDADIEMSIPGEPIPSTIAIQLQHSREVESQTSTSAMELVTISTSSLSPDPTTSDTPLTEPHMASPHPEVEPSTLNLIDGVQSSTKTSKIPLFLPSPTPELDNNPEERPHHSKGFIPPPLSPERASSFSMIQVDGPNSGRQKCSRICA</sequence>
<dbReference type="HOGENOM" id="CLU_402274_0_0_1"/>
<keyword evidence="3" id="KW-1185">Reference proteome</keyword>